<sequence>MQPPHQGEQGAQHIFRDRHAVRAGGAAQDGIRRVPGQLQIRLSHAGGLQLQQLRPLDMGQKALGQVPDDHIGRLRLLFIQLLGVDKI</sequence>
<comment type="caution">
    <text evidence="1">The sequence shown here is derived from an EMBL/GenBank/DDBJ whole genome shotgun (WGS) entry which is preliminary data.</text>
</comment>
<dbReference type="EMBL" id="VSSQ01125070">
    <property type="protein sequence ID" value="MPN55611.1"/>
    <property type="molecule type" value="Genomic_DNA"/>
</dbReference>
<dbReference type="AlphaFoldDB" id="A0A645IW92"/>
<name>A0A645IW92_9ZZZZ</name>
<evidence type="ECO:0000313" key="1">
    <source>
        <dbReference type="EMBL" id="MPN55611.1"/>
    </source>
</evidence>
<gene>
    <name evidence="1" type="ORF">SDC9_203295</name>
</gene>
<organism evidence="1">
    <name type="scientific">bioreactor metagenome</name>
    <dbReference type="NCBI Taxonomy" id="1076179"/>
    <lineage>
        <taxon>unclassified sequences</taxon>
        <taxon>metagenomes</taxon>
        <taxon>ecological metagenomes</taxon>
    </lineage>
</organism>
<proteinExistence type="predicted"/>
<protein>
    <submittedName>
        <fullName evidence="1">Uncharacterized protein</fullName>
    </submittedName>
</protein>
<accession>A0A645IW92</accession>
<reference evidence="1" key="1">
    <citation type="submission" date="2019-08" db="EMBL/GenBank/DDBJ databases">
        <authorList>
            <person name="Kucharzyk K."/>
            <person name="Murdoch R.W."/>
            <person name="Higgins S."/>
            <person name="Loffler F."/>
        </authorList>
    </citation>
    <scope>NUCLEOTIDE SEQUENCE</scope>
</reference>